<protein>
    <recommendedName>
        <fullName evidence="2">CUE domain-containing protein</fullName>
    </recommendedName>
</protein>
<feature type="region of interest" description="Disordered" evidence="1">
    <location>
        <begin position="1"/>
        <end position="122"/>
    </location>
</feature>
<proteinExistence type="predicted"/>
<dbReference type="GO" id="GO:0005737">
    <property type="term" value="C:cytoplasm"/>
    <property type="evidence" value="ECO:0007669"/>
    <property type="project" value="TreeGrafter"/>
</dbReference>
<evidence type="ECO:0000259" key="2">
    <source>
        <dbReference type="PROSITE" id="PS51140"/>
    </source>
</evidence>
<dbReference type="PANTHER" id="PTHR16461:SF5">
    <property type="entry name" value="TOLL-INTERACTING PROTEIN"/>
    <property type="match status" value="1"/>
</dbReference>
<feature type="compositionally biased region" description="Basic and acidic residues" evidence="1">
    <location>
        <begin position="25"/>
        <end position="36"/>
    </location>
</feature>
<dbReference type="AlphaFoldDB" id="A0A1E3PYC4"/>
<dbReference type="PROSITE" id="PS51140">
    <property type="entry name" value="CUE"/>
    <property type="match status" value="1"/>
</dbReference>
<dbReference type="Pfam" id="PF02845">
    <property type="entry name" value="CUE"/>
    <property type="match status" value="1"/>
</dbReference>
<dbReference type="STRING" id="675824.A0A1E3PYC4"/>
<accession>A0A1E3PYC4</accession>
<feature type="compositionally biased region" description="Low complexity" evidence="1">
    <location>
        <begin position="37"/>
        <end position="51"/>
    </location>
</feature>
<feature type="region of interest" description="Disordered" evidence="1">
    <location>
        <begin position="197"/>
        <end position="246"/>
    </location>
</feature>
<dbReference type="SUPFAM" id="SSF46934">
    <property type="entry name" value="UBA-like"/>
    <property type="match status" value="1"/>
</dbReference>
<evidence type="ECO:0000256" key="1">
    <source>
        <dbReference type="SAM" id="MobiDB-lite"/>
    </source>
</evidence>
<feature type="compositionally biased region" description="Basic and acidic residues" evidence="1">
    <location>
        <begin position="437"/>
        <end position="457"/>
    </location>
</feature>
<dbReference type="InterPro" id="IPR041807">
    <property type="entry name" value="Cue5/Don1_CUE"/>
</dbReference>
<reference evidence="3 4" key="1">
    <citation type="journal article" date="2016" name="Proc. Natl. Acad. Sci. U.S.A.">
        <title>Comparative genomics of biotechnologically important yeasts.</title>
        <authorList>
            <person name="Riley R."/>
            <person name="Haridas S."/>
            <person name="Wolfe K.H."/>
            <person name="Lopes M.R."/>
            <person name="Hittinger C.T."/>
            <person name="Goeker M."/>
            <person name="Salamov A.A."/>
            <person name="Wisecaver J.H."/>
            <person name="Long T.M."/>
            <person name="Calvey C.H."/>
            <person name="Aerts A.L."/>
            <person name="Barry K.W."/>
            <person name="Choi C."/>
            <person name="Clum A."/>
            <person name="Coughlan A.Y."/>
            <person name="Deshpande S."/>
            <person name="Douglass A.P."/>
            <person name="Hanson S.J."/>
            <person name="Klenk H.-P."/>
            <person name="LaButti K.M."/>
            <person name="Lapidus A."/>
            <person name="Lindquist E.A."/>
            <person name="Lipzen A.M."/>
            <person name="Meier-Kolthoff J.P."/>
            <person name="Ohm R.A."/>
            <person name="Otillar R.P."/>
            <person name="Pangilinan J.L."/>
            <person name="Peng Y."/>
            <person name="Rokas A."/>
            <person name="Rosa C.A."/>
            <person name="Scheuner C."/>
            <person name="Sibirny A.A."/>
            <person name="Slot J.C."/>
            <person name="Stielow J.B."/>
            <person name="Sun H."/>
            <person name="Kurtzman C.P."/>
            <person name="Blackwell M."/>
            <person name="Grigoriev I.V."/>
            <person name="Jeffries T.W."/>
        </authorList>
    </citation>
    <scope>NUCLEOTIDE SEQUENCE [LARGE SCALE GENOMIC DNA]</scope>
    <source>
        <strain evidence="3 4">NRRL Y-11557</strain>
    </source>
</reference>
<organism evidence="3 4">
    <name type="scientific">Lipomyces starkeyi NRRL Y-11557</name>
    <dbReference type="NCBI Taxonomy" id="675824"/>
    <lineage>
        <taxon>Eukaryota</taxon>
        <taxon>Fungi</taxon>
        <taxon>Dikarya</taxon>
        <taxon>Ascomycota</taxon>
        <taxon>Saccharomycotina</taxon>
        <taxon>Lipomycetes</taxon>
        <taxon>Lipomycetales</taxon>
        <taxon>Lipomycetaceae</taxon>
        <taxon>Lipomyces</taxon>
    </lineage>
</organism>
<name>A0A1E3PYC4_LIPST</name>
<feature type="region of interest" description="Disordered" evidence="1">
    <location>
        <begin position="340"/>
        <end position="457"/>
    </location>
</feature>
<dbReference type="GO" id="GO:0006511">
    <property type="term" value="P:ubiquitin-dependent protein catabolic process"/>
    <property type="evidence" value="ECO:0007669"/>
    <property type="project" value="TreeGrafter"/>
</dbReference>
<keyword evidence="4" id="KW-1185">Reference proteome</keyword>
<dbReference type="EMBL" id="KV454302">
    <property type="protein sequence ID" value="ODQ69807.1"/>
    <property type="molecule type" value="Genomic_DNA"/>
</dbReference>
<dbReference type="CDD" id="cd14372">
    <property type="entry name" value="CUE_Cue5p_like"/>
    <property type="match status" value="1"/>
</dbReference>
<dbReference type="InterPro" id="IPR003892">
    <property type="entry name" value="CUE"/>
</dbReference>
<feature type="region of interest" description="Disordered" evidence="1">
    <location>
        <begin position="162"/>
        <end position="183"/>
    </location>
</feature>
<dbReference type="GO" id="GO:0043130">
    <property type="term" value="F:ubiquitin binding"/>
    <property type="evidence" value="ECO:0007669"/>
    <property type="project" value="InterPro"/>
</dbReference>
<dbReference type="SMART" id="SM00546">
    <property type="entry name" value="CUE"/>
    <property type="match status" value="1"/>
</dbReference>
<feature type="compositionally biased region" description="Pro residues" evidence="1">
    <location>
        <begin position="105"/>
        <end position="115"/>
    </location>
</feature>
<dbReference type="GO" id="GO:0031624">
    <property type="term" value="F:ubiquitin conjugating enzyme binding"/>
    <property type="evidence" value="ECO:0007669"/>
    <property type="project" value="TreeGrafter"/>
</dbReference>
<dbReference type="Proteomes" id="UP000094385">
    <property type="component" value="Unassembled WGS sequence"/>
</dbReference>
<dbReference type="PANTHER" id="PTHR16461">
    <property type="entry name" value="TOLL-INTERACTING PROTEIN"/>
    <property type="match status" value="1"/>
</dbReference>
<dbReference type="Gene3D" id="1.10.8.10">
    <property type="entry name" value="DNA helicase RuvA subunit, C-terminal domain"/>
    <property type="match status" value="1"/>
</dbReference>
<sequence>MSSTEERLQEVPPDPLPDYTDVPENGDRTVEDRDLMSSEPSATSMPTSPSSDRPKMTDVLNSSPEAPVSPKLDRTSSMTTAVKDFALSQSGETRPSEIAETESETPPPARPPRPLSPFSEAHKTLKEAFPNIDESVIKAVLIASGGQIHPAFNALLSMSDPGFKPDLPARPKAQKQQPNQNTQLEADEAYARRLATELNGGSQPRSSRRSQVVPQRDGASSYEKRSDQRYGRSQNSGYGNSDGDSDKNWSFFDDDLPIIKDNLVQGFNETRTRVNEWVANFKKKLDGDDTRTDYYATAGSGRAYSSTARPASYNYRIGRQSSYDNDPTELDGNFSHLNLVDDAKSSSKPPPRPARPLANPGLYKARSPTQATSRGPFLEDDEDLYTSSAPLPARSSMATKSPASPIRNSGKWEPLTAVEPTPDKDPFFIGDSDDEEKAASEETKKQVRFAHESDDLK</sequence>
<dbReference type="OrthoDB" id="9942608at2759"/>
<feature type="compositionally biased region" description="Polar residues" evidence="1">
    <location>
        <begin position="174"/>
        <end position="183"/>
    </location>
</feature>
<gene>
    <name evidence="3" type="ORF">LIPSTDRAFT_6470</name>
</gene>
<dbReference type="InterPro" id="IPR009060">
    <property type="entry name" value="UBA-like_sf"/>
</dbReference>
<evidence type="ECO:0000313" key="4">
    <source>
        <dbReference type="Proteomes" id="UP000094385"/>
    </source>
</evidence>
<dbReference type="FunFam" id="1.10.8.10:FF:000064">
    <property type="entry name" value="Similar to CUE domain-containing protein"/>
    <property type="match status" value="1"/>
</dbReference>
<feature type="compositionally biased region" description="Low complexity" evidence="1">
    <location>
        <begin position="202"/>
        <end position="216"/>
    </location>
</feature>
<feature type="domain" description="CUE" evidence="2">
    <location>
        <begin position="117"/>
        <end position="160"/>
    </location>
</feature>
<evidence type="ECO:0000313" key="3">
    <source>
        <dbReference type="EMBL" id="ODQ69807.1"/>
    </source>
</evidence>